<organism evidence="4 7">
    <name type="scientific">Bacillus thuringiensis</name>
    <dbReference type="NCBI Taxonomy" id="1428"/>
    <lineage>
        <taxon>Bacteria</taxon>
        <taxon>Bacillati</taxon>
        <taxon>Bacillota</taxon>
        <taxon>Bacilli</taxon>
        <taxon>Bacillales</taxon>
        <taxon>Bacillaceae</taxon>
        <taxon>Bacillus</taxon>
        <taxon>Bacillus cereus group</taxon>
    </lineage>
</organism>
<keyword evidence="1" id="KW-0472">Membrane</keyword>
<evidence type="ECO:0000313" key="4">
    <source>
        <dbReference type="EMBL" id="RVU64939.1"/>
    </source>
</evidence>
<dbReference type="AlphaFoldDB" id="A0A0B5NHB1"/>
<dbReference type="EMBL" id="LDER01000117">
    <property type="protein sequence ID" value="RVU64939.1"/>
    <property type="molecule type" value="Genomic_DNA"/>
</dbReference>
<sequence>MGKIMRIIVIIGILIPPALLWSAPDIPLNVKLLFTGLQLTVGFIAVVVLEVIFRNRKKKRAK</sequence>
<evidence type="ECO:0000313" key="7">
    <source>
        <dbReference type="Proteomes" id="UP000286687"/>
    </source>
</evidence>
<proteinExistence type="predicted"/>
<evidence type="ECO:0000313" key="6">
    <source>
        <dbReference type="Proteomes" id="UP000031876"/>
    </source>
</evidence>
<evidence type="ECO:0000313" key="5">
    <source>
        <dbReference type="EMBL" id="TFF46093.1"/>
    </source>
</evidence>
<evidence type="ECO:0000256" key="1">
    <source>
        <dbReference type="SAM" id="Phobius"/>
    </source>
</evidence>
<evidence type="ECO:0000313" key="8">
    <source>
        <dbReference type="Proteomes" id="UP000297630"/>
    </source>
</evidence>
<reference evidence="3 9" key="4">
    <citation type="submission" date="2020-05" db="EMBL/GenBank/DDBJ databases">
        <title>FDA dAtabase for Regulatory Grade micrObial Sequences (FDA-ARGOS): Supporting development and validation of Infectious Disease Dx tests.</title>
        <authorList>
            <person name="Nelson B."/>
            <person name="Plummer A."/>
            <person name="Tallon L."/>
            <person name="Sadzewicz L."/>
            <person name="Zhao X."/>
            <person name="Vavikolanu K."/>
            <person name="Mehta A."/>
            <person name="Aluvathingal J."/>
            <person name="Nadendla S."/>
            <person name="Myers T."/>
            <person name="Yan Y."/>
            <person name="Sichtig H."/>
        </authorList>
    </citation>
    <scope>NUCLEOTIDE SEQUENCE [LARGE SCALE GENOMIC DNA]</scope>
    <source>
        <strain evidence="3 9">FDAARGOS_795</strain>
    </source>
</reference>
<keyword evidence="1" id="KW-1133">Transmembrane helix</keyword>
<dbReference type="Proteomes" id="UP000286687">
    <property type="component" value="Unassembled WGS sequence"/>
</dbReference>
<keyword evidence="1" id="KW-0812">Transmembrane</keyword>
<accession>A0A0B5NHB1</accession>
<dbReference type="EMBL" id="SCLP01000006">
    <property type="protein sequence ID" value="TFF46093.1"/>
    <property type="molecule type" value="Genomic_DNA"/>
</dbReference>
<reference evidence="4 7" key="2">
    <citation type="submission" date="2018-01" db="EMBL/GenBank/DDBJ databases">
        <title>Complete genome sequence of G25-42.</title>
        <authorList>
            <person name="Zheng Z."/>
            <person name="Sun M."/>
        </authorList>
    </citation>
    <scope>NUCLEOTIDE SEQUENCE [LARGE SCALE GENOMIC DNA]</scope>
    <source>
        <strain evidence="4 7">G25-42</strain>
    </source>
</reference>
<dbReference type="Proteomes" id="UP000031876">
    <property type="component" value="Chromosome"/>
</dbReference>
<evidence type="ECO:0000313" key="2">
    <source>
        <dbReference type="EMBL" id="AJG75725.1"/>
    </source>
</evidence>
<evidence type="ECO:0000313" key="3">
    <source>
        <dbReference type="EMBL" id="QKH26146.1"/>
    </source>
</evidence>
<dbReference type="Proteomes" id="UP000501107">
    <property type="component" value="Chromosome"/>
</dbReference>
<dbReference type="RefSeq" id="WP_000516413.1">
    <property type="nucleotide sequence ID" value="NZ_CP009335.1"/>
</dbReference>
<reference evidence="2 6" key="1">
    <citation type="journal article" date="2015" name="Genome Announc.">
        <title>Complete genome sequences for 35 biothreat assay-relevant bacillus species.</title>
        <authorList>
            <person name="Johnson S.L."/>
            <person name="Daligault H.E."/>
            <person name="Davenport K.W."/>
            <person name="Jaissle J."/>
            <person name="Frey K.G."/>
            <person name="Ladner J.T."/>
            <person name="Broomall S.M."/>
            <person name="Bishop-Lilly K.A."/>
            <person name="Bruce D.C."/>
            <person name="Gibbons H.S."/>
            <person name="Coyne S.R."/>
            <person name="Lo C.C."/>
            <person name="Meincke L."/>
            <person name="Munk A.C."/>
            <person name="Koroleva G.I."/>
            <person name="Rosenzweig C.N."/>
            <person name="Palacios G.F."/>
            <person name="Redden C.L."/>
            <person name="Minogue T.D."/>
            <person name="Chain P.S."/>
        </authorList>
    </citation>
    <scope>NUCLEOTIDE SEQUENCE [LARGE SCALE GENOMIC DNA]</scope>
    <source>
        <strain evidence="2 6">HD1011</strain>
    </source>
</reference>
<evidence type="ECO:0000313" key="9">
    <source>
        <dbReference type="Proteomes" id="UP000501107"/>
    </source>
</evidence>
<dbReference type="EMBL" id="CP009335">
    <property type="protein sequence ID" value="AJG75725.1"/>
    <property type="molecule type" value="Genomic_DNA"/>
</dbReference>
<dbReference type="EMBL" id="CP053980">
    <property type="protein sequence ID" value="QKH26146.1"/>
    <property type="molecule type" value="Genomic_DNA"/>
</dbReference>
<name>A0A0B5NHB1_BACTU</name>
<dbReference type="KEGG" id="btw:BF38_2493"/>
<dbReference type="Proteomes" id="UP000297630">
    <property type="component" value="Unassembled WGS sequence"/>
</dbReference>
<protein>
    <submittedName>
        <fullName evidence="2">Membrane protein</fullName>
    </submittedName>
</protein>
<dbReference type="GeneID" id="45021278"/>
<reference evidence="5 8" key="3">
    <citation type="submission" date="2019-01" db="EMBL/GenBank/DDBJ databases">
        <title>Draft genome sequence of Bacillus sp. DPC6431.</title>
        <authorList>
            <person name="Arbulu S."/>
            <person name="Murphy K."/>
            <person name="O'Sullivan O."/>
            <person name="Rea M.C."/>
            <person name="Hill C."/>
            <person name="Ross R.P."/>
        </authorList>
    </citation>
    <scope>NUCLEOTIDE SEQUENCE [LARGE SCALE GENOMIC DNA]</scope>
    <source>
        <strain evidence="5 8">DPC6431</strain>
    </source>
</reference>
<feature type="transmembrane region" description="Helical" evidence="1">
    <location>
        <begin position="32"/>
        <end position="53"/>
    </location>
</feature>
<gene>
    <name evidence="2" type="ORF">BF38_2493</name>
    <name evidence="4" type="ORF">BM74_06850</name>
    <name evidence="5" type="ORF">EQ803_14585</name>
    <name evidence="3" type="ORF">FOC89_20135</name>
</gene>